<feature type="modified residue" description="4-aspartylphosphate" evidence="12">
    <location>
        <position position="965"/>
    </location>
</feature>
<dbReference type="SMART" id="SM00448">
    <property type="entry name" value="REC"/>
    <property type="match status" value="1"/>
</dbReference>
<name>A0A3N1NZI8_9GAMM</name>
<evidence type="ECO:0000313" key="17">
    <source>
        <dbReference type="EMBL" id="ROQ20811.1"/>
    </source>
</evidence>
<feature type="domain" description="Histidine kinase" evidence="15">
    <location>
        <begin position="676"/>
        <end position="892"/>
    </location>
</feature>
<feature type="transmembrane region" description="Helical" evidence="14">
    <location>
        <begin position="357"/>
        <end position="379"/>
    </location>
</feature>
<dbReference type="GO" id="GO:0009927">
    <property type="term" value="F:histidine phosphotransfer kinase activity"/>
    <property type="evidence" value="ECO:0007669"/>
    <property type="project" value="TreeGrafter"/>
</dbReference>
<comment type="catalytic activity">
    <reaction evidence="1">
        <text>ATP + protein L-histidine = ADP + protein N-phospho-L-histidine.</text>
        <dbReference type="EC" id="2.7.13.3"/>
    </reaction>
</comment>
<proteinExistence type="predicted"/>
<dbReference type="InterPro" id="IPR003594">
    <property type="entry name" value="HATPase_dom"/>
</dbReference>
<keyword evidence="14" id="KW-1133">Transmembrane helix</keyword>
<dbReference type="InterPro" id="IPR001789">
    <property type="entry name" value="Sig_transdc_resp-reg_receiver"/>
</dbReference>
<organism evidence="17 18">
    <name type="scientific">Marinimicrobium koreense</name>
    <dbReference type="NCBI Taxonomy" id="306545"/>
    <lineage>
        <taxon>Bacteria</taxon>
        <taxon>Pseudomonadati</taxon>
        <taxon>Pseudomonadota</taxon>
        <taxon>Gammaproteobacteria</taxon>
        <taxon>Cellvibrionales</taxon>
        <taxon>Cellvibrionaceae</taxon>
        <taxon>Marinimicrobium</taxon>
    </lineage>
</organism>
<keyword evidence="14" id="KW-0812">Transmembrane</keyword>
<evidence type="ECO:0000256" key="8">
    <source>
        <dbReference type="ARBA" id="ARBA00022777"/>
    </source>
</evidence>
<dbReference type="Gene3D" id="3.30.565.10">
    <property type="entry name" value="Histidine kinase-like ATPase, C-terminal domain"/>
    <property type="match status" value="1"/>
</dbReference>
<keyword evidence="9" id="KW-0067">ATP-binding</keyword>
<reference evidence="17 18" key="1">
    <citation type="submission" date="2018-11" db="EMBL/GenBank/DDBJ databases">
        <title>Genomic Encyclopedia of Type Strains, Phase IV (KMG-IV): sequencing the most valuable type-strain genomes for metagenomic binning, comparative biology and taxonomic classification.</title>
        <authorList>
            <person name="Goeker M."/>
        </authorList>
    </citation>
    <scope>NUCLEOTIDE SEQUENCE [LARGE SCALE GENOMIC DNA]</scope>
    <source>
        <strain evidence="17 18">DSM 16974</strain>
    </source>
</reference>
<feature type="transmembrane region" description="Helical" evidence="14">
    <location>
        <begin position="107"/>
        <end position="132"/>
    </location>
</feature>
<feature type="transmembrane region" description="Helical" evidence="14">
    <location>
        <begin position="385"/>
        <end position="403"/>
    </location>
</feature>
<dbReference type="EMBL" id="RJUK01000001">
    <property type="protein sequence ID" value="ROQ20811.1"/>
    <property type="molecule type" value="Genomic_DNA"/>
</dbReference>
<dbReference type="Gene3D" id="1.10.287.130">
    <property type="match status" value="1"/>
</dbReference>
<feature type="transmembrane region" description="Helical" evidence="14">
    <location>
        <begin position="453"/>
        <end position="472"/>
    </location>
</feature>
<dbReference type="SMART" id="SM00387">
    <property type="entry name" value="HATPase_c"/>
    <property type="match status" value="1"/>
</dbReference>
<dbReference type="CDD" id="cd00082">
    <property type="entry name" value="HisKA"/>
    <property type="match status" value="1"/>
</dbReference>
<feature type="transmembrane region" description="Helical" evidence="14">
    <location>
        <begin position="215"/>
        <end position="234"/>
    </location>
</feature>
<dbReference type="InterPro" id="IPR011006">
    <property type="entry name" value="CheY-like_superfamily"/>
</dbReference>
<dbReference type="Proteomes" id="UP000273643">
    <property type="component" value="Unassembled WGS sequence"/>
</dbReference>
<dbReference type="PRINTS" id="PR00344">
    <property type="entry name" value="BCTRLSENSOR"/>
</dbReference>
<dbReference type="FunFam" id="3.30.565.10:FF:000023">
    <property type="entry name" value="PAS domain-containing sensor histidine kinase"/>
    <property type="match status" value="1"/>
</dbReference>
<evidence type="ECO:0000256" key="7">
    <source>
        <dbReference type="ARBA" id="ARBA00022741"/>
    </source>
</evidence>
<protein>
    <recommendedName>
        <fullName evidence="3">histidine kinase</fullName>
        <ecNumber evidence="3">2.7.13.3</ecNumber>
    </recommendedName>
</protein>
<feature type="transmembrane region" description="Helical" evidence="14">
    <location>
        <begin position="255"/>
        <end position="284"/>
    </location>
</feature>
<evidence type="ECO:0000259" key="15">
    <source>
        <dbReference type="PROSITE" id="PS50109"/>
    </source>
</evidence>
<feature type="transmembrane region" description="Helical" evidence="14">
    <location>
        <begin position="424"/>
        <end position="447"/>
    </location>
</feature>
<dbReference type="SUPFAM" id="SSF55874">
    <property type="entry name" value="ATPase domain of HSP90 chaperone/DNA topoisomerase II/histidine kinase"/>
    <property type="match status" value="1"/>
</dbReference>
<feature type="domain" description="Response regulatory" evidence="16">
    <location>
        <begin position="916"/>
        <end position="1028"/>
    </location>
</feature>
<feature type="transmembrane region" description="Helical" evidence="14">
    <location>
        <begin position="566"/>
        <end position="585"/>
    </location>
</feature>
<feature type="transmembrane region" description="Helical" evidence="14">
    <location>
        <begin position="304"/>
        <end position="325"/>
    </location>
</feature>
<evidence type="ECO:0000313" key="18">
    <source>
        <dbReference type="Proteomes" id="UP000273643"/>
    </source>
</evidence>
<evidence type="ECO:0000256" key="12">
    <source>
        <dbReference type="PROSITE-ProRule" id="PRU00169"/>
    </source>
</evidence>
<keyword evidence="4" id="KW-1003">Cell membrane</keyword>
<dbReference type="Pfam" id="PF00072">
    <property type="entry name" value="Response_reg"/>
    <property type="match status" value="1"/>
</dbReference>
<feature type="transmembrane region" description="Helical" evidence="14">
    <location>
        <begin position="144"/>
        <end position="164"/>
    </location>
</feature>
<accession>A0A3N1NZI8</accession>
<keyword evidence="6" id="KW-0808">Transferase</keyword>
<dbReference type="InterPro" id="IPR005467">
    <property type="entry name" value="His_kinase_dom"/>
</dbReference>
<dbReference type="PROSITE" id="PS50110">
    <property type="entry name" value="RESPONSE_REGULATORY"/>
    <property type="match status" value="1"/>
</dbReference>
<evidence type="ECO:0000256" key="2">
    <source>
        <dbReference type="ARBA" id="ARBA00004236"/>
    </source>
</evidence>
<dbReference type="GO" id="GO:0000155">
    <property type="term" value="F:phosphorelay sensor kinase activity"/>
    <property type="evidence" value="ECO:0007669"/>
    <property type="project" value="InterPro"/>
</dbReference>
<keyword evidence="5 12" id="KW-0597">Phosphoprotein</keyword>
<dbReference type="InterPro" id="IPR003661">
    <property type="entry name" value="HisK_dim/P_dom"/>
</dbReference>
<evidence type="ECO:0000256" key="4">
    <source>
        <dbReference type="ARBA" id="ARBA00022475"/>
    </source>
</evidence>
<dbReference type="CDD" id="cd17546">
    <property type="entry name" value="REC_hyHK_CKI1_RcsC-like"/>
    <property type="match status" value="1"/>
</dbReference>
<dbReference type="EC" id="2.7.13.3" evidence="3"/>
<dbReference type="OrthoDB" id="9810730at2"/>
<evidence type="ECO:0000256" key="5">
    <source>
        <dbReference type="ARBA" id="ARBA00022553"/>
    </source>
</evidence>
<dbReference type="PROSITE" id="PS50109">
    <property type="entry name" value="HIS_KIN"/>
    <property type="match status" value="1"/>
</dbReference>
<dbReference type="PANTHER" id="PTHR43047">
    <property type="entry name" value="TWO-COMPONENT HISTIDINE PROTEIN KINASE"/>
    <property type="match status" value="1"/>
</dbReference>
<evidence type="ECO:0000256" key="11">
    <source>
        <dbReference type="ARBA" id="ARBA00023136"/>
    </source>
</evidence>
<dbReference type="Pfam" id="PF02518">
    <property type="entry name" value="HATPase_c"/>
    <property type="match status" value="1"/>
</dbReference>
<comment type="caution">
    <text evidence="17">The sequence shown here is derived from an EMBL/GenBank/DDBJ whole genome shotgun (WGS) entry which is preliminary data.</text>
</comment>
<keyword evidence="8 17" id="KW-0418">Kinase</keyword>
<evidence type="ECO:0000256" key="3">
    <source>
        <dbReference type="ARBA" id="ARBA00012438"/>
    </source>
</evidence>
<dbReference type="CDD" id="cd16922">
    <property type="entry name" value="HATPase_EvgS-ArcB-TorS-like"/>
    <property type="match status" value="1"/>
</dbReference>
<dbReference type="AlphaFoldDB" id="A0A3N1NZI8"/>
<gene>
    <name evidence="17" type="ORF">EDC38_1428</name>
</gene>
<dbReference type="PANTHER" id="PTHR43047:SF72">
    <property type="entry name" value="OSMOSENSING HISTIDINE PROTEIN KINASE SLN1"/>
    <property type="match status" value="1"/>
</dbReference>
<keyword evidence="7" id="KW-0547">Nucleotide-binding</keyword>
<sequence>MTAKQTIFRVRRQYNQWVANQTLEDYALRFTAKRARRWSPARVAHTALGAISFLALEAIGGAITLNYGFTNAMVAILAVSLVILLTAFPISYYAAKYGVDIDLLTRGAGFGYIGSTITSLIYASFTFIFFAIEAAIMAMALEMLFGIPIVWGYVLCAVVVIPLVTHGITFISRFQLWTQPLWVLLQALPFAFILWVDFQSVSDWTSYTREAGGGFDLLLFGAASAVIFSLIAQIGEQVDYLRFMPEPKPEQRRRWWLAMSAGGPGWIVIGALKMMAGSFLAVLALSHGMSSDEAIDPTHMYQVAFGYVTQSPTAALAIAGLFVILSQLKINVTNAYAGSIAWSNFFSRLTHSHPGRVVWLVFNVTIALLVMELGVYRALENTLGLYALIAIAWVGTLVADLVINKPLGFSPPHIEFKRAHLYDINPVGVGTMVTATLIGVIGYLGFWGETFQALSHFITLLSALVIAPLIAWRTGGRYYIAREPVILTPTAATHQCCICEHRFDKEDVTHCPAYDGPICSLCCSLDARCNDFCKPGASYPEQIRNWVHRWLPSWLIPDINARLGNFLLLVIGINGFSGVLLSLIYQQTAFPDEVSAMLFAALLWKVFFILVIITGVVSWLFVLAHESRVVAQEESQRQTRLLMEEIDAHEQTDQALQRAKEQADAANQAKSRYLTGISHELRSPLNAVLGYAQLLEKDPAIPPHRRDALGVIRRSGEHLADLIEGLLDISKIEAGRLDLHRDQVRLGPLLEQLVHMFRLQAEGKGLQFEYHCQDPLPPLVRADEKRLRQILINLLSNAIKYTAHGRVSMRVKYRSDVAEFTIEDSGEGISPDDQQRIFRPFERIRRPGEQVSGTGLGLTITQLLTDIMGGDISLQSTPGQGSVFKVTLMMSRIRGAADIAPTEAQDIQGYRGEAKRVMVVDDEASHRQLVHAMLTPLGFDVVEVDNSLTVLDRVRQEAPDLILLDVSMPGLNGWELVAQLRAMDYYQPVVMISADASEGKAVGTALHDAYIVKPVRLNTLLETLGQQLNLRWHTRPVAISTPALQPPRSDERITALTLPDEVHLQPLRKLALIGHKSGLQQALAELEANGLATEEFVQTLTRLAGQFQFETIIRLLQVPDNEPQREPL</sequence>
<keyword evidence="11 14" id="KW-0472">Membrane</keyword>
<keyword evidence="13" id="KW-0175">Coiled coil</keyword>
<comment type="subcellular location">
    <subcellularLocation>
        <location evidence="2">Cell membrane</location>
    </subcellularLocation>
</comment>
<dbReference type="RefSeq" id="WP_123637907.1">
    <property type="nucleotide sequence ID" value="NZ_RJUK01000001.1"/>
</dbReference>
<feature type="coiled-coil region" evidence="13">
    <location>
        <begin position="642"/>
        <end position="669"/>
    </location>
</feature>
<keyword evidence="18" id="KW-1185">Reference proteome</keyword>
<evidence type="ECO:0000256" key="10">
    <source>
        <dbReference type="ARBA" id="ARBA00023012"/>
    </source>
</evidence>
<evidence type="ECO:0000256" key="13">
    <source>
        <dbReference type="SAM" id="Coils"/>
    </source>
</evidence>
<dbReference type="GO" id="GO:0005524">
    <property type="term" value="F:ATP binding"/>
    <property type="evidence" value="ECO:0007669"/>
    <property type="project" value="UniProtKB-KW"/>
</dbReference>
<evidence type="ECO:0000256" key="14">
    <source>
        <dbReference type="SAM" id="Phobius"/>
    </source>
</evidence>
<dbReference type="InterPro" id="IPR004358">
    <property type="entry name" value="Sig_transdc_His_kin-like_C"/>
</dbReference>
<dbReference type="InterPro" id="IPR036097">
    <property type="entry name" value="HisK_dim/P_sf"/>
</dbReference>
<dbReference type="Gene3D" id="3.40.50.2300">
    <property type="match status" value="1"/>
</dbReference>
<dbReference type="InterPro" id="IPR036890">
    <property type="entry name" value="HATPase_C_sf"/>
</dbReference>
<dbReference type="SMART" id="SM00388">
    <property type="entry name" value="HisKA"/>
    <property type="match status" value="1"/>
</dbReference>
<dbReference type="Pfam" id="PF00512">
    <property type="entry name" value="HisKA"/>
    <property type="match status" value="1"/>
</dbReference>
<dbReference type="SUPFAM" id="SSF47384">
    <property type="entry name" value="Homodimeric domain of signal transducing histidine kinase"/>
    <property type="match status" value="1"/>
</dbReference>
<evidence type="ECO:0000259" key="16">
    <source>
        <dbReference type="PROSITE" id="PS50110"/>
    </source>
</evidence>
<keyword evidence="10" id="KW-0902">Two-component regulatory system</keyword>
<feature type="transmembrane region" description="Helical" evidence="14">
    <location>
        <begin position="597"/>
        <end position="622"/>
    </location>
</feature>
<evidence type="ECO:0000256" key="9">
    <source>
        <dbReference type="ARBA" id="ARBA00022840"/>
    </source>
</evidence>
<dbReference type="Gene3D" id="1.10.4160.10">
    <property type="entry name" value="Hydantoin permease"/>
    <property type="match status" value="1"/>
</dbReference>
<evidence type="ECO:0000256" key="6">
    <source>
        <dbReference type="ARBA" id="ARBA00022679"/>
    </source>
</evidence>
<dbReference type="SUPFAM" id="SSF52172">
    <property type="entry name" value="CheY-like"/>
    <property type="match status" value="1"/>
</dbReference>
<dbReference type="GO" id="GO:0005886">
    <property type="term" value="C:plasma membrane"/>
    <property type="evidence" value="ECO:0007669"/>
    <property type="project" value="UniProtKB-SubCell"/>
</dbReference>
<feature type="transmembrane region" description="Helical" evidence="14">
    <location>
        <begin position="73"/>
        <end position="95"/>
    </location>
</feature>
<evidence type="ECO:0000256" key="1">
    <source>
        <dbReference type="ARBA" id="ARBA00000085"/>
    </source>
</evidence>
<feature type="transmembrane region" description="Helical" evidence="14">
    <location>
        <begin position="43"/>
        <end position="67"/>
    </location>
</feature>
<feature type="transmembrane region" description="Helical" evidence="14">
    <location>
        <begin position="176"/>
        <end position="195"/>
    </location>
</feature>